<dbReference type="AlphaFoldDB" id="A0A2W0HD84"/>
<gene>
    <name evidence="5" type="ORF">CR205_06075</name>
</gene>
<dbReference type="InterPro" id="IPR036388">
    <property type="entry name" value="WH-like_DNA-bd_sf"/>
</dbReference>
<dbReference type="PROSITE" id="PS50949">
    <property type="entry name" value="HTH_GNTR"/>
    <property type="match status" value="1"/>
</dbReference>
<evidence type="ECO:0000313" key="5">
    <source>
        <dbReference type="EMBL" id="PYZ99167.1"/>
    </source>
</evidence>
<dbReference type="EMBL" id="PDOF01000001">
    <property type="protein sequence ID" value="PYZ99167.1"/>
    <property type="molecule type" value="Genomic_DNA"/>
</dbReference>
<evidence type="ECO:0000313" key="6">
    <source>
        <dbReference type="Proteomes" id="UP000248066"/>
    </source>
</evidence>
<dbReference type="PANTHER" id="PTHR38445:SF6">
    <property type="entry name" value="GNTR-FAMILY TRANSCRIPTIONAL REGULATOR"/>
    <property type="match status" value="1"/>
</dbReference>
<comment type="caution">
    <text evidence="5">The sequence shown here is derived from an EMBL/GenBank/DDBJ whole genome shotgun (WGS) entry which is preliminary data.</text>
</comment>
<evidence type="ECO:0000256" key="2">
    <source>
        <dbReference type="ARBA" id="ARBA00023125"/>
    </source>
</evidence>
<dbReference type="InterPro" id="IPR036390">
    <property type="entry name" value="WH_DNA-bd_sf"/>
</dbReference>
<name>A0A2W0HD84_9BACI</name>
<protein>
    <submittedName>
        <fullName evidence="5">GntR family transcriptional regulator</fullName>
    </submittedName>
</protein>
<dbReference type="OrthoDB" id="362473at2"/>
<dbReference type="RefSeq" id="WP_110519703.1">
    <property type="nucleotide sequence ID" value="NZ_PDOF01000001.1"/>
</dbReference>
<feature type="domain" description="HTH gntR-type" evidence="4">
    <location>
        <begin position="7"/>
        <end position="75"/>
    </location>
</feature>
<dbReference type="SMART" id="SM00345">
    <property type="entry name" value="HTH_GNTR"/>
    <property type="match status" value="1"/>
</dbReference>
<dbReference type="InterPro" id="IPR000524">
    <property type="entry name" value="Tscrpt_reg_HTH_GntR"/>
</dbReference>
<dbReference type="Gene3D" id="1.10.10.10">
    <property type="entry name" value="Winged helix-like DNA-binding domain superfamily/Winged helix DNA-binding domain"/>
    <property type="match status" value="1"/>
</dbReference>
<dbReference type="Pfam" id="PF00392">
    <property type="entry name" value="GntR"/>
    <property type="match status" value="1"/>
</dbReference>
<sequence length="124" mass="13907">MTFDHNRPIYLQLMEQIYGDICSGELLPGSKLPSVREMAVSAGVNPNTVSRTYMEMERKGVVESRRGQGTFVTGNSSVIRNLKKSAAGKETKRLIDVLHRYGYSREEMIALVEAELNRKGEPDT</sequence>
<accession>A0A2W0HD84</accession>
<keyword evidence="2" id="KW-0238">DNA-binding</keyword>
<keyword evidence="6" id="KW-1185">Reference proteome</keyword>
<dbReference type="CDD" id="cd07377">
    <property type="entry name" value="WHTH_GntR"/>
    <property type="match status" value="1"/>
</dbReference>
<keyword evidence="1" id="KW-0805">Transcription regulation</keyword>
<organism evidence="5 6">
    <name type="scientific">Alteribacter lacisalsi</name>
    <dbReference type="NCBI Taxonomy" id="2045244"/>
    <lineage>
        <taxon>Bacteria</taxon>
        <taxon>Bacillati</taxon>
        <taxon>Bacillota</taxon>
        <taxon>Bacilli</taxon>
        <taxon>Bacillales</taxon>
        <taxon>Bacillaceae</taxon>
        <taxon>Alteribacter</taxon>
    </lineage>
</organism>
<dbReference type="Proteomes" id="UP000248066">
    <property type="component" value="Unassembled WGS sequence"/>
</dbReference>
<proteinExistence type="predicted"/>
<evidence type="ECO:0000256" key="3">
    <source>
        <dbReference type="ARBA" id="ARBA00023163"/>
    </source>
</evidence>
<dbReference type="SUPFAM" id="SSF46785">
    <property type="entry name" value="Winged helix' DNA-binding domain"/>
    <property type="match status" value="1"/>
</dbReference>
<keyword evidence="3" id="KW-0804">Transcription</keyword>
<dbReference type="PANTHER" id="PTHR38445">
    <property type="entry name" value="HTH-TYPE TRANSCRIPTIONAL REPRESSOR YTRA"/>
    <property type="match status" value="1"/>
</dbReference>
<evidence type="ECO:0000259" key="4">
    <source>
        <dbReference type="PROSITE" id="PS50949"/>
    </source>
</evidence>
<evidence type="ECO:0000256" key="1">
    <source>
        <dbReference type="ARBA" id="ARBA00023015"/>
    </source>
</evidence>
<dbReference type="GO" id="GO:0003677">
    <property type="term" value="F:DNA binding"/>
    <property type="evidence" value="ECO:0007669"/>
    <property type="project" value="UniProtKB-KW"/>
</dbReference>
<reference evidence="5 6" key="1">
    <citation type="submission" date="2017-10" db="EMBL/GenBank/DDBJ databases">
        <title>Bacillus sp. nov., a halophilic bacterium isolated from a Yangshapao Lake.</title>
        <authorList>
            <person name="Wang H."/>
        </authorList>
    </citation>
    <scope>NUCLEOTIDE SEQUENCE [LARGE SCALE GENOMIC DNA]</scope>
    <source>
        <strain evidence="5 6">YSP-3</strain>
    </source>
</reference>
<dbReference type="GO" id="GO:0003700">
    <property type="term" value="F:DNA-binding transcription factor activity"/>
    <property type="evidence" value="ECO:0007669"/>
    <property type="project" value="InterPro"/>
</dbReference>